<feature type="region of interest" description="Disordered" evidence="7">
    <location>
        <begin position="436"/>
        <end position="455"/>
    </location>
</feature>
<evidence type="ECO:0000256" key="6">
    <source>
        <dbReference type="PIRNR" id="PIRNR038139"/>
    </source>
</evidence>
<dbReference type="AlphaFoldDB" id="A0A7J7J2P9"/>
<feature type="domain" description="Alpha-type protein kinase" evidence="8">
    <location>
        <begin position="116"/>
        <end position="327"/>
    </location>
</feature>
<dbReference type="OrthoDB" id="301415at2759"/>
<organism evidence="9 10">
    <name type="scientific">Bugula neritina</name>
    <name type="common">Brown bryozoan</name>
    <name type="synonym">Sertularia neritina</name>
    <dbReference type="NCBI Taxonomy" id="10212"/>
    <lineage>
        <taxon>Eukaryota</taxon>
        <taxon>Metazoa</taxon>
        <taxon>Spiralia</taxon>
        <taxon>Lophotrochozoa</taxon>
        <taxon>Bryozoa</taxon>
        <taxon>Gymnolaemata</taxon>
        <taxon>Cheilostomatida</taxon>
        <taxon>Flustrina</taxon>
        <taxon>Buguloidea</taxon>
        <taxon>Bugulidae</taxon>
        <taxon>Bugula</taxon>
    </lineage>
</organism>
<comment type="caution">
    <text evidence="9">The sequence shown here is derived from an EMBL/GenBank/DDBJ whole genome shotgun (WGS) entry which is preliminary data.</text>
</comment>
<dbReference type="InterPro" id="IPR011009">
    <property type="entry name" value="Kinase-like_dom_sf"/>
</dbReference>
<dbReference type="GO" id="GO:0004686">
    <property type="term" value="F:elongation factor-2 kinase activity"/>
    <property type="evidence" value="ECO:0007669"/>
    <property type="project" value="UniProtKB-UniRule"/>
</dbReference>
<accession>A0A7J7J2P9</accession>
<name>A0A7J7J2P9_BUGNE</name>
<dbReference type="EC" id="2.7.11.20" evidence="6"/>
<dbReference type="InterPro" id="IPR051852">
    <property type="entry name" value="Alpha-type_PK"/>
</dbReference>
<dbReference type="SMART" id="SM00811">
    <property type="entry name" value="Alpha_kinase"/>
    <property type="match status" value="1"/>
</dbReference>
<evidence type="ECO:0000259" key="8">
    <source>
        <dbReference type="PROSITE" id="PS51158"/>
    </source>
</evidence>
<dbReference type="InterPro" id="IPR047588">
    <property type="entry name" value="eEF2K_a_kinase_dom"/>
</dbReference>
<dbReference type="InterPro" id="IPR004166">
    <property type="entry name" value="a-kinase_dom"/>
</dbReference>
<keyword evidence="10" id="KW-1185">Reference proteome</keyword>
<dbReference type="CDD" id="cd16967">
    <property type="entry name" value="Alpha_kinase_eEF2K"/>
    <property type="match status" value="1"/>
</dbReference>
<dbReference type="GO" id="GO:0005516">
    <property type="term" value="F:calmodulin binding"/>
    <property type="evidence" value="ECO:0007669"/>
    <property type="project" value="UniProtKB-UniRule"/>
</dbReference>
<dbReference type="GO" id="GO:0005524">
    <property type="term" value="F:ATP binding"/>
    <property type="evidence" value="ECO:0007669"/>
    <property type="project" value="UniProtKB-UniRule"/>
</dbReference>
<keyword evidence="1 6" id="KW-0723">Serine/threonine-protein kinase</keyword>
<dbReference type="EMBL" id="VXIV02003199">
    <property type="protein sequence ID" value="KAF6020006.1"/>
    <property type="molecule type" value="Genomic_DNA"/>
</dbReference>
<protein>
    <recommendedName>
        <fullName evidence="6">Eukaryotic elongation factor 2 kinase</fullName>
        <ecNumber evidence="6">2.7.11.20</ecNumber>
    </recommendedName>
</protein>
<dbReference type="PANTHER" id="PTHR45992:SF2">
    <property type="entry name" value="EUKARYOTIC ELONGATION FACTOR 2 KINASE"/>
    <property type="match status" value="1"/>
</dbReference>
<keyword evidence="6" id="KW-0106">Calcium</keyword>
<evidence type="ECO:0000256" key="3">
    <source>
        <dbReference type="ARBA" id="ARBA00022741"/>
    </source>
</evidence>
<comment type="subunit">
    <text evidence="6">Monomer or homodimer.</text>
</comment>
<keyword evidence="6" id="KW-0112">Calmodulin-binding</keyword>
<dbReference type="PIRSF" id="PIRSF038139">
    <property type="entry name" value="Elongation_factor_2_kinase"/>
    <property type="match status" value="1"/>
</dbReference>
<dbReference type="SUPFAM" id="SSF56112">
    <property type="entry name" value="Protein kinase-like (PK-like)"/>
    <property type="match status" value="1"/>
</dbReference>
<dbReference type="Pfam" id="PF02816">
    <property type="entry name" value="Alpha_kinase"/>
    <property type="match status" value="1"/>
</dbReference>
<dbReference type="InterPro" id="IPR017400">
    <property type="entry name" value="eEF-2K"/>
</dbReference>
<keyword evidence="3 6" id="KW-0547">Nucleotide-binding</keyword>
<dbReference type="PROSITE" id="PS51158">
    <property type="entry name" value="ALPHA_KINASE"/>
    <property type="match status" value="1"/>
</dbReference>
<evidence type="ECO:0000256" key="7">
    <source>
        <dbReference type="SAM" id="MobiDB-lite"/>
    </source>
</evidence>
<evidence type="ECO:0000256" key="1">
    <source>
        <dbReference type="ARBA" id="ARBA00022527"/>
    </source>
</evidence>
<sequence>MPRTESESTTSGFEDDDVALYPIWGVNSVEEDNSKESSTAKGYMTLRERRQIKLGLRKPTSELKEILPLNVLIPNSKITDKNRKWYEVLKKVWHHKDPWQVFHLDTLEEKLAMRHRYDPIKQRWCQDEIRIKMEDQPFNRGAMRQCFRLKKLSKFCHSDNWLHAGNYVAKKYMESVDRSVYFEDVKLQMDAKLWGEEYNRHNPPKKIDIFQMYVIELIHEPGSPLYHLEHFIEGEYIKYNSNSGFVEDSKQCRHTPQAFSHFTFERSGHEIIVVDIQGVGDLYTDPQIHTEDGIRYGDGNLGTKGMALFFQSHECNEICHALGLEGFDLSEAERQAIIEHHASTPSSATEIRDINLVGHVVSPTLEERTDLKRMLSNSRQRTLSSLSDLGSLPEDEMPKIEKQRCTDSSAPILAISPNGNNSDEGILIDKHLDEDSSDISSIHQPPRSRFLSTSSSDGYAYDTSEGCASSTPSNAASLTKLYEQRLFGLPTRSSRVQSEHVLRSKSCLHTGDSILGQIHHDLAKYHEIGRFACDGDESKIDWQSALFHEEHAAELGVPEAIITMAKIYLMLPHDVLVNCTVPANEENTNKGVEFMLQAAEANDRASMLYMAKAFETGYGLGTKREKSYKSAVHWYQTALLTTDHDDHGEFDATMSDPNYILLAAQAKLYLSGGFGLEKDPNKAGELYSEAADEAMAAMKGQLATKFYMKADEAWAQLDEGQE</sequence>
<keyword evidence="2 6" id="KW-0808">Transferase</keyword>
<gene>
    <name evidence="9" type="ORF">EB796_021666</name>
</gene>
<evidence type="ECO:0000256" key="2">
    <source>
        <dbReference type="ARBA" id="ARBA00022679"/>
    </source>
</evidence>
<dbReference type="Proteomes" id="UP000593567">
    <property type="component" value="Unassembled WGS sequence"/>
</dbReference>
<evidence type="ECO:0000313" key="9">
    <source>
        <dbReference type="EMBL" id="KAF6020006.1"/>
    </source>
</evidence>
<comment type="catalytic activity">
    <reaction evidence="6">
        <text>[translation elongation factor 2] + ATP = [translation elongation factor 2]-phosphate + ADP + H(+)</text>
        <dbReference type="Rhea" id="RHEA:21436"/>
        <dbReference type="Rhea" id="RHEA-COMP:11268"/>
        <dbReference type="Rhea" id="RHEA-COMP:11269"/>
        <dbReference type="ChEBI" id="CHEBI:15378"/>
        <dbReference type="ChEBI" id="CHEBI:30616"/>
        <dbReference type="ChEBI" id="CHEBI:43176"/>
        <dbReference type="ChEBI" id="CHEBI:68546"/>
        <dbReference type="ChEBI" id="CHEBI:456216"/>
        <dbReference type="EC" id="2.7.11.20"/>
    </reaction>
</comment>
<evidence type="ECO:0000256" key="5">
    <source>
        <dbReference type="ARBA" id="ARBA00022840"/>
    </source>
</evidence>
<comment type="similarity">
    <text evidence="6">Belongs to the protein kinase superfamily. Alpha-type protein kinase family.</text>
</comment>
<keyword evidence="5 6" id="KW-0067">ATP-binding</keyword>
<proteinExistence type="inferred from homology"/>
<dbReference type="PANTHER" id="PTHR45992">
    <property type="entry name" value="EUKARYOTIC ELONGATION FACTOR 2 KINASE-RELATED"/>
    <property type="match status" value="1"/>
</dbReference>
<evidence type="ECO:0000313" key="10">
    <source>
        <dbReference type="Proteomes" id="UP000593567"/>
    </source>
</evidence>
<keyword evidence="4 6" id="KW-0418">Kinase</keyword>
<evidence type="ECO:0000256" key="4">
    <source>
        <dbReference type="ARBA" id="ARBA00022777"/>
    </source>
</evidence>
<comment type="activity regulation">
    <text evidence="6">Undergoes calcium/calmodulin-dependent intramolecular autophosphorylation, and this results in it becoming partially calcium/calmodulin-independent.</text>
</comment>
<dbReference type="Gene3D" id="1.25.40.10">
    <property type="entry name" value="Tetratricopeptide repeat domain"/>
    <property type="match status" value="1"/>
</dbReference>
<dbReference type="Gene3D" id="3.20.200.10">
    <property type="entry name" value="MHCK/EF2 kinase"/>
    <property type="match status" value="1"/>
</dbReference>
<reference evidence="9" key="1">
    <citation type="submission" date="2020-06" db="EMBL/GenBank/DDBJ databases">
        <title>Draft genome of Bugula neritina, a colonial animal packing powerful symbionts and potential medicines.</title>
        <authorList>
            <person name="Rayko M."/>
        </authorList>
    </citation>
    <scope>NUCLEOTIDE SEQUENCE [LARGE SCALE GENOMIC DNA]</scope>
    <source>
        <strain evidence="9">Kwan_BN1</strain>
    </source>
</reference>
<dbReference type="InterPro" id="IPR011990">
    <property type="entry name" value="TPR-like_helical_dom_sf"/>
</dbReference>
<dbReference type="GO" id="GO:0005509">
    <property type="term" value="F:calcium ion binding"/>
    <property type="evidence" value="ECO:0007669"/>
    <property type="project" value="UniProtKB-UniRule"/>
</dbReference>
<dbReference type="FunFam" id="3.20.200.10:FF:000002">
    <property type="entry name" value="Eukaryotic elongation factor 2 kinase"/>
    <property type="match status" value="1"/>
</dbReference>
<dbReference type="SUPFAM" id="SSF81901">
    <property type="entry name" value="HCP-like"/>
    <property type="match status" value="1"/>
</dbReference>
<dbReference type="GO" id="GO:1903013">
    <property type="term" value="P:response to differentiation-inducing factor 1"/>
    <property type="evidence" value="ECO:0007669"/>
    <property type="project" value="TreeGrafter"/>
</dbReference>
<dbReference type="Gene3D" id="3.30.200.20">
    <property type="entry name" value="Phosphorylase Kinase, domain 1"/>
    <property type="match status" value="2"/>
</dbReference>
<dbReference type="GO" id="GO:0031037">
    <property type="term" value="P:myosin II filament disassembly"/>
    <property type="evidence" value="ECO:0007669"/>
    <property type="project" value="TreeGrafter"/>
</dbReference>